<dbReference type="SUPFAM" id="SSF103473">
    <property type="entry name" value="MFS general substrate transporter"/>
    <property type="match status" value="1"/>
</dbReference>
<comment type="subcellular location">
    <subcellularLocation>
        <location evidence="1">Cell membrane</location>
        <topology evidence="1">Multi-pass membrane protein</topology>
    </subcellularLocation>
</comment>
<feature type="transmembrane region" description="Helical" evidence="11">
    <location>
        <begin position="314"/>
        <end position="334"/>
    </location>
</feature>
<dbReference type="AlphaFoldDB" id="A0AAE3GHV7"/>
<gene>
    <name evidence="13" type="ORF">LX83_004573</name>
</gene>
<evidence type="ECO:0000256" key="1">
    <source>
        <dbReference type="ARBA" id="ARBA00004651"/>
    </source>
</evidence>
<comment type="function">
    <text evidence="9">May be a proton symporter involved in the uptake of osmolytes such as proline and glycine betaine.</text>
</comment>
<evidence type="ECO:0000256" key="2">
    <source>
        <dbReference type="ARBA" id="ARBA00008240"/>
    </source>
</evidence>
<feature type="transmembrane region" description="Helical" evidence="11">
    <location>
        <begin position="407"/>
        <end position="426"/>
    </location>
</feature>
<dbReference type="PANTHER" id="PTHR43528">
    <property type="entry name" value="ALPHA-KETOGLUTARATE PERMEASE"/>
    <property type="match status" value="1"/>
</dbReference>
<evidence type="ECO:0000313" key="14">
    <source>
        <dbReference type="Proteomes" id="UP001206128"/>
    </source>
</evidence>
<keyword evidence="5 11" id="KW-0812">Transmembrane</keyword>
<keyword evidence="7 11" id="KW-1133">Transmembrane helix</keyword>
<keyword evidence="3" id="KW-0813">Transport</keyword>
<dbReference type="Gene3D" id="1.20.1250.20">
    <property type="entry name" value="MFS general substrate transporter like domains"/>
    <property type="match status" value="2"/>
</dbReference>
<evidence type="ECO:0000256" key="9">
    <source>
        <dbReference type="ARBA" id="ARBA00037295"/>
    </source>
</evidence>
<evidence type="ECO:0000256" key="8">
    <source>
        <dbReference type="ARBA" id="ARBA00023136"/>
    </source>
</evidence>
<keyword evidence="14" id="KW-1185">Reference proteome</keyword>
<reference evidence="13" key="1">
    <citation type="submission" date="2022-06" db="EMBL/GenBank/DDBJ databases">
        <title>Genomic Encyclopedia of Archaeal and Bacterial Type Strains, Phase II (KMG-II): from individual species to whole genera.</title>
        <authorList>
            <person name="Goeker M."/>
        </authorList>
    </citation>
    <scope>NUCLEOTIDE SEQUENCE</scope>
    <source>
        <strain evidence="13">DSM 43935</strain>
    </source>
</reference>
<dbReference type="GO" id="GO:0015293">
    <property type="term" value="F:symporter activity"/>
    <property type="evidence" value="ECO:0007669"/>
    <property type="project" value="UniProtKB-KW"/>
</dbReference>
<dbReference type="Pfam" id="PF07690">
    <property type="entry name" value="MFS_1"/>
    <property type="match status" value="1"/>
</dbReference>
<name>A0AAE3GHV7_9PSEU</name>
<dbReference type="RefSeq" id="WP_253774831.1">
    <property type="nucleotide sequence ID" value="NZ_JAMTCK010000011.1"/>
</dbReference>
<evidence type="ECO:0000256" key="7">
    <source>
        <dbReference type="ARBA" id="ARBA00022989"/>
    </source>
</evidence>
<feature type="transmembrane region" description="Helical" evidence="11">
    <location>
        <begin position="340"/>
        <end position="362"/>
    </location>
</feature>
<dbReference type="PANTHER" id="PTHR43528:SF1">
    <property type="entry name" value="ALPHA-KETOGLUTARATE PERMEASE"/>
    <property type="match status" value="1"/>
</dbReference>
<keyword evidence="8 11" id="KW-0472">Membrane</keyword>
<feature type="transmembrane region" description="Helical" evidence="11">
    <location>
        <begin position="290"/>
        <end position="307"/>
    </location>
</feature>
<feature type="transmembrane region" description="Helical" evidence="11">
    <location>
        <begin position="37"/>
        <end position="55"/>
    </location>
</feature>
<evidence type="ECO:0000256" key="6">
    <source>
        <dbReference type="ARBA" id="ARBA00022847"/>
    </source>
</evidence>
<dbReference type="InterPro" id="IPR051084">
    <property type="entry name" value="H+-coupled_symporters"/>
</dbReference>
<dbReference type="PROSITE" id="PS50850">
    <property type="entry name" value="MFS"/>
    <property type="match status" value="1"/>
</dbReference>
<evidence type="ECO:0000256" key="10">
    <source>
        <dbReference type="ARBA" id="ARBA00039918"/>
    </source>
</evidence>
<organism evidence="13 14">
    <name type="scientific">Goodfellowiella coeruleoviolacea</name>
    <dbReference type="NCBI Taxonomy" id="334858"/>
    <lineage>
        <taxon>Bacteria</taxon>
        <taxon>Bacillati</taxon>
        <taxon>Actinomycetota</taxon>
        <taxon>Actinomycetes</taxon>
        <taxon>Pseudonocardiales</taxon>
        <taxon>Pseudonocardiaceae</taxon>
        <taxon>Goodfellowiella</taxon>
    </lineage>
</organism>
<accession>A0AAE3GHV7</accession>
<evidence type="ECO:0000256" key="5">
    <source>
        <dbReference type="ARBA" id="ARBA00022692"/>
    </source>
</evidence>
<comment type="caution">
    <text evidence="13">The sequence shown here is derived from an EMBL/GenBank/DDBJ whole genome shotgun (WGS) entry which is preliminary data.</text>
</comment>
<keyword evidence="4" id="KW-1003">Cell membrane</keyword>
<evidence type="ECO:0000256" key="4">
    <source>
        <dbReference type="ARBA" id="ARBA00022475"/>
    </source>
</evidence>
<dbReference type="InterPro" id="IPR036259">
    <property type="entry name" value="MFS_trans_sf"/>
</dbReference>
<evidence type="ECO:0000256" key="3">
    <source>
        <dbReference type="ARBA" id="ARBA00022448"/>
    </source>
</evidence>
<keyword evidence="6" id="KW-0769">Symport</keyword>
<feature type="transmembrane region" description="Helical" evidence="11">
    <location>
        <begin position="252"/>
        <end position="270"/>
    </location>
</feature>
<evidence type="ECO:0000256" key="11">
    <source>
        <dbReference type="SAM" id="Phobius"/>
    </source>
</evidence>
<dbReference type="PROSITE" id="PS00216">
    <property type="entry name" value="SUGAR_TRANSPORT_1"/>
    <property type="match status" value="1"/>
</dbReference>
<dbReference type="Proteomes" id="UP001206128">
    <property type="component" value="Unassembled WGS sequence"/>
</dbReference>
<evidence type="ECO:0000259" key="12">
    <source>
        <dbReference type="PROSITE" id="PS50850"/>
    </source>
</evidence>
<comment type="similarity">
    <text evidence="2">Belongs to the major facilitator superfamily. Metabolite:H+ Symporter (MHS) family (TC 2.A.1.6) family.</text>
</comment>
<dbReference type="EMBL" id="JAMTCK010000011">
    <property type="protein sequence ID" value="MCP2167700.1"/>
    <property type="molecule type" value="Genomic_DNA"/>
</dbReference>
<dbReference type="FunFam" id="1.20.1250.20:FF:000001">
    <property type="entry name" value="Dicarboxylate MFS transporter"/>
    <property type="match status" value="1"/>
</dbReference>
<proteinExistence type="inferred from homology"/>
<feature type="transmembrane region" description="Helical" evidence="11">
    <location>
        <begin position="374"/>
        <end position="395"/>
    </location>
</feature>
<sequence>MSQSTAGQSAATNQPVCPAQPRRRGLVASGLGNALEWYDWNVYAVFSSVFAASFFPHTSQAAGLLQALAIFAVGFFFRPLGGLLLSAVADRFGRRAGMVLTVGLMACGSLLIAGCPTYEQIGFAAPALLLLARIAQGLSTGGELATTSSYLAELAPPHRRGLFSSALYVSDILGTMAAVATSLALRSWLSAEQLAQWGWRIPFALGAVAGVVTFLIRRAVTETSAFTEVGGAARRTPLLAGVRRHPRASLQVFGMTVGATVWFYLFAVYLPSYAKTANPGAARAIDLASLGAQALFCVVLPVFGWASDRWGRRLWMLVFCGLGALTAVPLFLVLTPSAVSLFLVQALALLVFAFYGSIAPTLMSEMFPTDVRSAGMGFPYAMAVALFGGTAPYLLEWLTEVGQRDLFAWYLAALCLVSLLTSLTLVDRRAQDLRDVR</sequence>
<dbReference type="InterPro" id="IPR005829">
    <property type="entry name" value="Sugar_transporter_CS"/>
</dbReference>
<protein>
    <recommendedName>
        <fullName evidence="10">Putative proline/betaine transporter</fullName>
    </recommendedName>
</protein>
<feature type="domain" description="Major facilitator superfamily (MFS) profile" evidence="12">
    <location>
        <begin position="25"/>
        <end position="430"/>
    </location>
</feature>
<feature type="transmembrane region" description="Helical" evidence="11">
    <location>
        <begin position="67"/>
        <end position="89"/>
    </location>
</feature>
<evidence type="ECO:0000313" key="13">
    <source>
        <dbReference type="EMBL" id="MCP2167700.1"/>
    </source>
</evidence>
<dbReference type="InterPro" id="IPR011701">
    <property type="entry name" value="MFS"/>
</dbReference>
<feature type="transmembrane region" description="Helical" evidence="11">
    <location>
        <begin position="197"/>
        <end position="216"/>
    </location>
</feature>
<dbReference type="GO" id="GO:0005886">
    <property type="term" value="C:plasma membrane"/>
    <property type="evidence" value="ECO:0007669"/>
    <property type="project" value="UniProtKB-SubCell"/>
</dbReference>
<feature type="transmembrane region" description="Helical" evidence="11">
    <location>
        <begin position="95"/>
        <end position="113"/>
    </location>
</feature>
<dbReference type="InterPro" id="IPR020846">
    <property type="entry name" value="MFS_dom"/>
</dbReference>